<accession>B2UME5</accession>
<feature type="domain" description="PA14" evidence="1">
    <location>
        <begin position="1"/>
        <end position="100"/>
    </location>
</feature>
<organism evidence="2 3">
    <name type="scientific">Akkermansia muciniphila (strain ATCC BAA-835 / DSM 22959 / JCM 33894 / BCRC 81048 / CCUG 64013 / CIP 107961 / Muc)</name>
    <dbReference type="NCBI Taxonomy" id="349741"/>
    <lineage>
        <taxon>Bacteria</taxon>
        <taxon>Pseudomonadati</taxon>
        <taxon>Verrucomicrobiota</taxon>
        <taxon>Verrucomicrobiia</taxon>
        <taxon>Verrucomicrobiales</taxon>
        <taxon>Akkermansiaceae</taxon>
        <taxon>Akkermansia</taxon>
    </lineage>
</organism>
<dbReference type="BioCyc" id="AMUC349741:G1GBX-281-MONOMER"/>
<evidence type="ECO:0000259" key="1">
    <source>
        <dbReference type="PROSITE" id="PS51820"/>
    </source>
</evidence>
<dbReference type="HOGENOM" id="CLU_890355_0_0_0"/>
<dbReference type="InterPro" id="IPR037524">
    <property type="entry name" value="PA14/GLEYA"/>
</dbReference>
<evidence type="ECO:0000313" key="2">
    <source>
        <dbReference type="EMBL" id="ACD04094.1"/>
    </source>
</evidence>
<dbReference type="Pfam" id="PF07691">
    <property type="entry name" value="PA14"/>
    <property type="match status" value="1"/>
</dbReference>
<dbReference type="EMBL" id="CP001071">
    <property type="protein sequence ID" value="ACD04094.1"/>
    <property type="molecule type" value="Genomic_DNA"/>
</dbReference>
<protein>
    <recommendedName>
        <fullName evidence="1">PA14 domain-containing protein</fullName>
    </recommendedName>
</protein>
<reference evidence="3" key="1">
    <citation type="journal article" date="2011" name="PLoS ONE">
        <title>The genome of Akkermansia muciniphila, a dedicated intestinal mucin degrader, and its use in exploring intestinal metagenomes.</title>
        <authorList>
            <person name="van Passel M.W."/>
            <person name="Kant R."/>
            <person name="Zoetendal E.G."/>
            <person name="Plugge C.M."/>
            <person name="Derrien M."/>
            <person name="Malfatti S.A."/>
            <person name="Chain P.S."/>
            <person name="Woyke T."/>
            <person name="Palva A."/>
            <person name="de Vos W.M."/>
            <person name="Smidt H."/>
        </authorList>
    </citation>
    <scope>NUCLEOTIDE SEQUENCE [LARGE SCALE GENOMIC DNA]</scope>
    <source>
        <strain evidence="3">ATCC BAA-835 / DSM 22959 / JCM 33894 / BCRC 81048 / CCUG 64013 / CIP 107961 / Muc</strain>
    </source>
</reference>
<dbReference type="Proteomes" id="UP000001031">
    <property type="component" value="Chromosome"/>
</dbReference>
<name>B2UME5_AKKM8</name>
<dbReference type="RefSeq" id="WP_012419309.1">
    <property type="nucleotide sequence ID" value="NC_010655.1"/>
</dbReference>
<dbReference type="InterPro" id="IPR011658">
    <property type="entry name" value="PA14_dom"/>
</dbReference>
<sequence>MAQDGRNRGHDWEGYIRVPEDGTYNFTIQIDDNGYLEINGEKVAELTGSHSSTSVSGSKELKKGFHYAKLHHENLAVPEEIAPYPNAEEFVPKMGDSELEFWEIDAPKNLWNIANAQRLLGCYNVVDYPTMTTDDVWNYIGGWLNDSHVSGDANYINSCALRLSIALSSYGIDLNGAPGANNIGAKGNSQALGGKKHVIISAAQMAVYLRILLGAPDYPDDGENGYNTPQAGDIIVFGDSLHVGMCSGNNIGVGSFISGPVWLLQRSTLDD</sequence>
<dbReference type="AlphaFoldDB" id="B2UME5"/>
<dbReference type="KEGG" id="amu:Amuc_0251"/>
<dbReference type="OrthoDB" id="198178at2"/>
<dbReference type="PaxDb" id="349741-Amuc_0251"/>
<dbReference type="Gene3D" id="3.90.182.10">
    <property type="entry name" value="Toxin - Anthrax Protective Antigen,domain 1"/>
    <property type="match status" value="1"/>
</dbReference>
<dbReference type="Gene3D" id="3.90.1720.70">
    <property type="match status" value="1"/>
</dbReference>
<evidence type="ECO:0000313" key="3">
    <source>
        <dbReference type="Proteomes" id="UP000001031"/>
    </source>
</evidence>
<dbReference type="PROSITE" id="PS51820">
    <property type="entry name" value="PA14"/>
    <property type="match status" value="1"/>
</dbReference>
<dbReference type="SUPFAM" id="SSF56988">
    <property type="entry name" value="Anthrax protective antigen"/>
    <property type="match status" value="1"/>
</dbReference>
<keyword evidence="3" id="KW-1185">Reference proteome</keyword>
<proteinExistence type="predicted"/>
<gene>
    <name evidence="2" type="ordered locus">Amuc_0251</name>
</gene>